<dbReference type="GO" id="GO:0044528">
    <property type="term" value="P:regulation of mitochondrial mRNA stability"/>
    <property type="evidence" value="ECO:0007669"/>
    <property type="project" value="TreeGrafter"/>
</dbReference>
<evidence type="ECO:0000256" key="1">
    <source>
        <dbReference type="SAM" id="MobiDB-lite"/>
    </source>
</evidence>
<accession>A0A812KBE6</accession>
<dbReference type="Pfam" id="PF26188">
    <property type="entry name" value="RESC6"/>
    <property type="match status" value="1"/>
</dbReference>
<dbReference type="EMBL" id="CAJNDS010000588">
    <property type="protein sequence ID" value="CAE7220860.1"/>
    <property type="molecule type" value="Genomic_DNA"/>
</dbReference>
<feature type="domain" description="RNA-editing substrate-binding complex 6 protein" evidence="2">
    <location>
        <begin position="218"/>
        <end position="346"/>
    </location>
</feature>
<reference evidence="3" key="1">
    <citation type="submission" date="2021-02" db="EMBL/GenBank/DDBJ databases">
        <authorList>
            <person name="Dougan E. K."/>
            <person name="Rhodes N."/>
            <person name="Thang M."/>
            <person name="Chan C."/>
        </authorList>
    </citation>
    <scope>NUCLEOTIDE SEQUENCE</scope>
</reference>
<dbReference type="GO" id="GO:0000963">
    <property type="term" value="P:mitochondrial RNA processing"/>
    <property type="evidence" value="ECO:0007669"/>
    <property type="project" value="TreeGrafter"/>
</dbReference>
<dbReference type="Proteomes" id="UP000604046">
    <property type="component" value="Unassembled WGS sequence"/>
</dbReference>
<feature type="compositionally biased region" description="Low complexity" evidence="1">
    <location>
        <begin position="1044"/>
        <end position="1058"/>
    </location>
</feature>
<dbReference type="InterPro" id="IPR058917">
    <property type="entry name" value="RESC6_dom"/>
</dbReference>
<dbReference type="GO" id="GO:0005759">
    <property type="term" value="C:mitochondrial matrix"/>
    <property type="evidence" value="ECO:0007669"/>
    <property type="project" value="TreeGrafter"/>
</dbReference>
<evidence type="ECO:0000259" key="2">
    <source>
        <dbReference type="Pfam" id="PF26188"/>
    </source>
</evidence>
<dbReference type="PANTHER" id="PTHR21228:SF40">
    <property type="entry name" value="LD45607P"/>
    <property type="match status" value="1"/>
</dbReference>
<name>A0A812KBE6_9DINO</name>
<dbReference type="OrthoDB" id="371733at2759"/>
<sequence length="1075" mass="115742">MDAEASISEDIADIGKVSVECAAAEWLEVEAPKPPDQELYQLLSHAAESGDLESLLEVTDAHLTELSSINAAFALIHAARMLQADHPGGDKPHSPKLLNLIRHVENIVMGEKHRLSAQLHLEGTGAEAAESEDSSSEAMKVEDHGLHMAWTISVICWAVGLLGHKNEELLACLASMVKPLLPHLSPHQLQNCLWAFATLGMKDSGPFFGAAVETIERRIKLFSHESLVAILTSFAMVKVLNANLFDAAANVLASAGDTLRPQDIANCTWAFAILRHPHPEVFSGLGASAARRLHEFRPEQVAVLAWAFALARWRLERLFEAIQNDVVDRYKEFTPDSFANVLQAFALVGHEGGQVILEVAASFVAANISEYSGKALAKLVYAIGKTRGPANGVLVAILAKEFLERMDTLSLSLLAAVLLGFWKVPVNKRDFYCQAASKVQANLEHFETPVLVRLLKIFAAAGAIEATFAQDIVEEAQRRMPKLRAAELVVLAKTFLQIGQASPSLLETLAEHGDKVLPQMSHKELASFLRSLSGLGLTSASTSGEALFRQAASKATRHLLRSKDDRRSSVKSSDLACLSRVFARAAAATGPLADKYQASAEPPSELREAINTFLHAAVREALQRLDEYQASPACLVGVLWAASQCEAQCESLVQAAIPILLPPDAGGCDNHLHRLQLPELAELAQALTHLGVERVELYRALADVATACMKETDEAGAPVEQLVPAAELLCLLATAGISASALAVATADKVLTVLDQADSGEIKLPAWVIARCIAGLAMVPERGGRVIRALKLLACAATARVVELLPEERALIFWSLSLQSCYEDIFGAVLDQTPWTLWAPKPQEELVLSGTGFVPTPKLVALCQVHLADLALRIEGGGEQSSLSAAQRKHVVEASSVMSRVRPDIPAEAEPICQALISMDLLPSLGSSTPEGLPLSIRVSSSAMMDSSASTVSIEVDRPGDLLFDINSGKAHRFLPTALRRRLLWCLGHTVVVLPWYEVSRCDDEQLAALLRARLAEVSPPRPCFNRGPSKLHPLEAEGEESSAEASASASSSFSVSSRKYPPTQHAPVRPPPGL</sequence>
<proteinExistence type="predicted"/>
<comment type="caution">
    <text evidence="3">The sequence shown here is derived from an EMBL/GenBank/DDBJ whole genome shotgun (WGS) entry which is preliminary data.</text>
</comment>
<dbReference type="AlphaFoldDB" id="A0A812KBE6"/>
<organism evidence="3 4">
    <name type="scientific">Symbiodinium natans</name>
    <dbReference type="NCBI Taxonomy" id="878477"/>
    <lineage>
        <taxon>Eukaryota</taxon>
        <taxon>Sar</taxon>
        <taxon>Alveolata</taxon>
        <taxon>Dinophyceae</taxon>
        <taxon>Suessiales</taxon>
        <taxon>Symbiodiniaceae</taxon>
        <taxon>Symbiodinium</taxon>
    </lineage>
</organism>
<feature type="region of interest" description="Disordered" evidence="1">
    <location>
        <begin position="1026"/>
        <end position="1075"/>
    </location>
</feature>
<dbReference type="PANTHER" id="PTHR21228">
    <property type="entry name" value="FAST LEU-RICH DOMAIN-CONTAINING"/>
    <property type="match status" value="1"/>
</dbReference>
<evidence type="ECO:0000313" key="3">
    <source>
        <dbReference type="EMBL" id="CAE7220860.1"/>
    </source>
</evidence>
<dbReference type="InterPro" id="IPR050870">
    <property type="entry name" value="FAST_kinase"/>
</dbReference>
<dbReference type="GO" id="GO:0003723">
    <property type="term" value="F:RNA binding"/>
    <property type="evidence" value="ECO:0007669"/>
    <property type="project" value="TreeGrafter"/>
</dbReference>
<evidence type="ECO:0000313" key="4">
    <source>
        <dbReference type="Proteomes" id="UP000604046"/>
    </source>
</evidence>
<dbReference type="GO" id="GO:0035770">
    <property type="term" value="C:ribonucleoprotein granule"/>
    <property type="evidence" value="ECO:0007669"/>
    <property type="project" value="TreeGrafter"/>
</dbReference>
<keyword evidence="4" id="KW-1185">Reference proteome</keyword>
<gene>
    <name evidence="3" type="ORF">SNAT2548_LOCUS8094</name>
</gene>
<protein>
    <recommendedName>
        <fullName evidence="2">RNA-editing substrate-binding complex 6 protein domain-containing protein</fullName>
    </recommendedName>
</protein>